<accession>A0A1N7KF28</accession>
<dbReference type="PANTHER" id="PTHR33452">
    <property type="entry name" value="OXIDOREDUCTASE CATD-RELATED"/>
    <property type="match status" value="1"/>
</dbReference>
<evidence type="ECO:0000313" key="9">
    <source>
        <dbReference type="Proteomes" id="UP000185839"/>
    </source>
</evidence>
<keyword evidence="4 7" id="KW-0812">Transmembrane</keyword>
<dbReference type="STRING" id="713588.SAMN05421789_103170"/>
<name>A0A1N7KF28_9FLAO</name>
<comment type="similarity">
    <text evidence="2">Belongs to the DoxX family.</text>
</comment>
<dbReference type="InterPro" id="IPR051907">
    <property type="entry name" value="DoxX-like_oxidoreductase"/>
</dbReference>
<evidence type="ECO:0000256" key="1">
    <source>
        <dbReference type="ARBA" id="ARBA00004651"/>
    </source>
</evidence>
<comment type="subcellular location">
    <subcellularLocation>
        <location evidence="1">Cell membrane</location>
        <topology evidence="1">Multi-pass membrane protein</topology>
    </subcellularLocation>
</comment>
<dbReference type="OrthoDB" id="9813193at2"/>
<feature type="transmembrane region" description="Helical" evidence="7">
    <location>
        <begin position="54"/>
        <end position="75"/>
    </location>
</feature>
<feature type="transmembrane region" description="Helical" evidence="7">
    <location>
        <begin position="12"/>
        <end position="34"/>
    </location>
</feature>
<dbReference type="AlphaFoldDB" id="A0A1N7KF28"/>
<protein>
    <submittedName>
        <fullName evidence="8">Putative oxidoreductase</fullName>
    </submittedName>
</protein>
<dbReference type="Pfam" id="PF07681">
    <property type="entry name" value="DoxX"/>
    <property type="match status" value="1"/>
</dbReference>
<feature type="transmembrane region" description="Helical" evidence="7">
    <location>
        <begin position="111"/>
        <end position="130"/>
    </location>
</feature>
<dbReference type="Proteomes" id="UP000185839">
    <property type="component" value="Unassembled WGS sequence"/>
</dbReference>
<organism evidence="8 9">
    <name type="scientific">Kaistella chaponensis</name>
    <dbReference type="NCBI Taxonomy" id="713588"/>
    <lineage>
        <taxon>Bacteria</taxon>
        <taxon>Pseudomonadati</taxon>
        <taxon>Bacteroidota</taxon>
        <taxon>Flavobacteriia</taxon>
        <taxon>Flavobacteriales</taxon>
        <taxon>Weeksellaceae</taxon>
        <taxon>Chryseobacterium group</taxon>
        <taxon>Kaistella</taxon>
    </lineage>
</organism>
<gene>
    <name evidence="8" type="ORF">SAMN05421789_103170</name>
</gene>
<keyword evidence="6 7" id="KW-0472">Membrane</keyword>
<feature type="transmembrane region" description="Helical" evidence="7">
    <location>
        <begin position="82"/>
        <end position="99"/>
    </location>
</feature>
<evidence type="ECO:0000256" key="2">
    <source>
        <dbReference type="ARBA" id="ARBA00006679"/>
    </source>
</evidence>
<proteinExistence type="inferred from homology"/>
<evidence type="ECO:0000313" key="8">
    <source>
        <dbReference type="EMBL" id="SIS60167.1"/>
    </source>
</evidence>
<keyword evidence="5 7" id="KW-1133">Transmembrane helix</keyword>
<evidence type="ECO:0000256" key="7">
    <source>
        <dbReference type="SAM" id="Phobius"/>
    </source>
</evidence>
<dbReference type="GO" id="GO:0005886">
    <property type="term" value="C:plasma membrane"/>
    <property type="evidence" value="ECO:0007669"/>
    <property type="project" value="UniProtKB-SubCell"/>
</dbReference>
<evidence type="ECO:0000256" key="5">
    <source>
        <dbReference type="ARBA" id="ARBA00022989"/>
    </source>
</evidence>
<dbReference type="PANTHER" id="PTHR33452:SF1">
    <property type="entry name" value="INNER MEMBRANE PROTEIN YPHA-RELATED"/>
    <property type="match status" value="1"/>
</dbReference>
<keyword evidence="9" id="KW-1185">Reference proteome</keyword>
<evidence type="ECO:0000256" key="3">
    <source>
        <dbReference type="ARBA" id="ARBA00022475"/>
    </source>
</evidence>
<sequence length="142" mass="16028">MNYFTSTKSNPVITDFFLLVVRIFIGFAMLSHGFPKLQQLISGEEIQFFDFLSLGPKITLALVVFAEFVCSIFLILGLFTRIAVFFLIVTMAVAGLFVHGADPFSKREASLLYLSVYLLIISLGPGKFSVDQMISKRRESRW</sequence>
<dbReference type="EMBL" id="FTOI01000003">
    <property type="protein sequence ID" value="SIS60167.1"/>
    <property type="molecule type" value="Genomic_DNA"/>
</dbReference>
<keyword evidence="3" id="KW-1003">Cell membrane</keyword>
<dbReference type="RefSeq" id="WP_076385791.1">
    <property type="nucleotide sequence ID" value="NZ_DAOOBN010000044.1"/>
</dbReference>
<evidence type="ECO:0000256" key="4">
    <source>
        <dbReference type="ARBA" id="ARBA00022692"/>
    </source>
</evidence>
<reference evidence="9" key="1">
    <citation type="submission" date="2017-01" db="EMBL/GenBank/DDBJ databases">
        <authorList>
            <person name="Varghese N."/>
            <person name="Submissions S."/>
        </authorList>
    </citation>
    <scope>NUCLEOTIDE SEQUENCE [LARGE SCALE GENOMIC DNA]</scope>
    <source>
        <strain evidence="9">DSM 23145</strain>
    </source>
</reference>
<evidence type="ECO:0000256" key="6">
    <source>
        <dbReference type="ARBA" id="ARBA00023136"/>
    </source>
</evidence>
<dbReference type="InterPro" id="IPR032808">
    <property type="entry name" value="DoxX"/>
</dbReference>